<evidence type="ECO:0000256" key="1">
    <source>
        <dbReference type="SAM" id="Phobius"/>
    </source>
</evidence>
<feature type="transmembrane region" description="Helical" evidence="1">
    <location>
        <begin position="42"/>
        <end position="64"/>
    </location>
</feature>
<protein>
    <recommendedName>
        <fullName evidence="4">Lipoprotein</fullName>
    </recommendedName>
</protein>
<dbReference type="EMBL" id="CP073084">
    <property type="protein sequence ID" value="QUE55298.1"/>
    <property type="molecule type" value="Genomic_DNA"/>
</dbReference>
<keyword evidence="1" id="KW-0472">Membrane</keyword>
<feature type="transmembrane region" description="Helical" evidence="1">
    <location>
        <begin position="12"/>
        <end position="36"/>
    </location>
</feature>
<proteinExistence type="predicted"/>
<reference evidence="2 3" key="1">
    <citation type="submission" date="2021-04" db="EMBL/GenBank/DDBJ databases">
        <title>Complete genome sequence of a novel Streptococcus species.</title>
        <authorList>
            <person name="Teng J.L.L."/>
        </authorList>
    </citation>
    <scope>NUCLEOTIDE SEQUENCE [LARGE SCALE GENOMIC DNA]</scope>
    <source>
        <strain evidence="2 3">HKU75</strain>
    </source>
</reference>
<evidence type="ECO:0008006" key="4">
    <source>
        <dbReference type="Google" id="ProtNLM"/>
    </source>
</evidence>
<accession>A0ABX7YNM0</accession>
<evidence type="ECO:0000313" key="2">
    <source>
        <dbReference type="EMBL" id="QUE55298.1"/>
    </source>
</evidence>
<dbReference type="RefSeq" id="WP_212572949.1">
    <property type="nucleotide sequence ID" value="NZ_CP073084.1"/>
</dbReference>
<feature type="transmembrane region" description="Helical" evidence="1">
    <location>
        <begin position="117"/>
        <end position="140"/>
    </location>
</feature>
<keyword evidence="1" id="KW-1133">Transmembrane helix</keyword>
<dbReference type="Proteomes" id="UP000677616">
    <property type="component" value="Chromosome"/>
</dbReference>
<organism evidence="2 3">
    <name type="scientific">Streptococcus oriscaviae</name>
    <dbReference type="NCBI Taxonomy" id="2781599"/>
    <lineage>
        <taxon>Bacteria</taxon>
        <taxon>Bacillati</taxon>
        <taxon>Bacillota</taxon>
        <taxon>Bacilli</taxon>
        <taxon>Lactobacillales</taxon>
        <taxon>Streptococcaceae</taxon>
        <taxon>Streptococcus</taxon>
    </lineage>
</organism>
<keyword evidence="1" id="KW-0812">Transmembrane</keyword>
<feature type="transmembrane region" description="Helical" evidence="1">
    <location>
        <begin position="152"/>
        <end position="172"/>
    </location>
</feature>
<keyword evidence="3" id="KW-1185">Reference proteome</keyword>
<sequence length="202" mass="23295">MNQLFSNFLSKICTIVFALLNGSNLFFMVGLIALASTKTNDSFPLISLVPELTIICAILLYFFVRESLYWFFRLAGYHALPELQHFGLKGTTRLPLFQKHTPSYLALYRERNRSITFLFKALLALIAGVAGAVVHFLWHWFTFSFPAMLGGIWARLAFFGLCILSYLFYLFFKKWLLSCFVTNFDVTVSLTEHEMPIFSNKH</sequence>
<name>A0ABX7YNM0_9STRE</name>
<evidence type="ECO:0000313" key="3">
    <source>
        <dbReference type="Proteomes" id="UP000677616"/>
    </source>
</evidence>
<gene>
    <name evidence="2" type="ORF">INT76_05395</name>
</gene>